<dbReference type="Proteomes" id="UP000272412">
    <property type="component" value="Unassembled WGS sequence"/>
</dbReference>
<dbReference type="KEGG" id="nwx:CGZ65_03360"/>
<evidence type="ECO:0000256" key="1">
    <source>
        <dbReference type="ARBA" id="ARBA00004370"/>
    </source>
</evidence>
<comment type="subcellular location">
    <subcellularLocation>
        <location evidence="1">Membrane</location>
    </subcellularLocation>
</comment>
<evidence type="ECO:0000313" key="6">
    <source>
        <dbReference type="EMBL" id="RPD90178.1"/>
    </source>
</evidence>
<evidence type="ECO:0000256" key="5">
    <source>
        <dbReference type="SAM" id="Phobius"/>
    </source>
</evidence>
<gene>
    <name evidence="6" type="ORF">EGK74_02475</name>
</gene>
<keyword evidence="3 5" id="KW-1133">Transmembrane helix</keyword>
<evidence type="ECO:0008006" key="8">
    <source>
        <dbReference type="Google" id="ProtNLM"/>
    </source>
</evidence>
<sequence>MDNMPEMDIEHEYNTYDGMSRQAMIAGVPILPAFIILILMMFGTLSLIPMLGLRALAIFLPGLPILFFLRILVKRDDQALRILGLEVYWWFKRKGSENFGNNFTITATKFGRDRDDYKRFVQKNDEAATAARLFAASQSAHS</sequence>
<evidence type="ECO:0000313" key="7">
    <source>
        <dbReference type="Proteomes" id="UP000272412"/>
    </source>
</evidence>
<evidence type="ECO:0000256" key="4">
    <source>
        <dbReference type="ARBA" id="ARBA00023136"/>
    </source>
</evidence>
<feature type="transmembrane region" description="Helical" evidence="5">
    <location>
        <begin position="23"/>
        <end position="45"/>
    </location>
</feature>
<evidence type="ECO:0000256" key="2">
    <source>
        <dbReference type="ARBA" id="ARBA00022692"/>
    </source>
</evidence>
<dbReference type="RefSeq" id="WP_096294821.1">
    <property type="nucleotide sequence ID" value="NZ_CP023429.1"/>
</dbReference>
<dbReference type="EMBL" id="RPFL01000004">
    <property type="protein sequence ID" value="RPD90178.1"/>
    <property type="molecule type" value="Genomic_DNA"/>
</dbReference>
<dbReference type="AlphaFoldDB" id="A0A3N4N4N2"/>
<protein>
    <recommendedName>
        <fullName evidence="8">Type IV secretion system protein VirB3</fullName>
    </recommendedName>
</protein>
<feature type="transmembrane region" description="Helical" evidence="5">
    <location>
        <begin position="51"/>
        <end position="73"/>
    </location>
</feature>
<keyword evidence="7" id="KW-1185">Reference proteome</keyword>
<evidence type="ECO:0000256" key="3">
    <source>
        <dbReference type="ARBA" id="ARBA00022989"/>
    </source>
</evidence>
<keyword evidence="2 5" id="KW-0812">Transmembrane</keyword>
<reference evidence="6 7" key="1">
    <citation type="submission" date="2018-11" db="EMBL/GenBank/DDBJ databases">
        <title>Neisseria weixii sp. nov. isolated from the rectal contents of plateau pika (Ochotona cruzoniae).</title>
        <authorList>
            <person name="Zhang G."/>
        </authorList>
    </citation>
    <scope>NUCLEOTIDE SEQUENCE [LARGE SCALE GENOMIC DNA]</scope>
    <source>
        <strain evidence="6 7">10009</strain>
    </source>
</reference>
<organism evidence="6 7">
    <name type="scientific">Neisseria weixii</name>
    <dbReference type="NCBI Taxonomy" id="1853276"/>
    <lineage>
        <taxon>Bacteria</taxon>
        <taxon>Pseudomonadati</taxon>
        <taxon>Pseudomonadota</taxon>
        <taxon>Betaproteobacteria</taxon>
        <taxon>Neisseriales</taxon>
        <taxon>Neisseriaceae</taxon>
        <taxon>Neisseria</taxon>
    </lineage>
</organism>
<dbReference type="GO" id="GO:0016020">
    <property type="term" value="C:membrane"/>
    <property type="evidence" value="ECO:0007669"/>
    <property type="project" value="UniProtKB-SubCell"/>
</dbReference>
<dbReference type="InterPro" id="IPR007792">
    <property type="entry name" value="T4SS_VirB3/TrbD/AvhB"/>
</dbReference>
<name>A0A3N4N4N2_9NEIS</name>
<dbReference type="Pfam" id="PF05101">
    <property type="entry name" value="VirB3"/>
    <property type="match status" value="1"/>
</dbReference>
<comment type="caution">
    <text evidence="6">The sequence shown here is derived from an EMBL/GenBank/DDBJ whole genome shotgun (WGS) entry which is preliminary data.</text>
</comment>
<dbReference type="OrthoDB" id="6631425at2"/>
<keyword evidence="4 5" id="KW-0472">Membrane</keyword>
<proteinExistence type="predicted"/>
<accession>A0A3N4N4N2</accession>